<evidence type="ECO:0000313" key="2">
    <source>
        <dbReference type="EMBL" id="TEY32170.1"/>
    </source>
</evidence>
<keyword evidence="3" id="KW-1185">Reference proteome</keyword>
<evidence type="ECO:0000313" key="3">
    <source>
        <dbReference type="Proteomes" id="UP000297299"/>
    </source>
</evidence>
<feature type="region of interest" description="Disordered" evidence="1">
    <location>
        <begin position="62"/>
        <end position="82"/>
    </location>
</feature>
<accession>A0A4Y8CJ25</accession>
<proteinExistence type="predicted"/>
<feature type="compositionally biased region" description="Acidic residues" evidence="1">
    <location>
        <begin position="70"/>
        <end position="82"/>
    </location>
</feature>
<comment type="caution">
    <text evidence="2">The sequence shown here is derived from an EMBL/GenBank/DDBJ whole genome shotgun (WGS) entry which is preliminary data.</text>
</comment>
<organism evidence="2 3">
    <name type="scientific">Botryotinia calthae</name>
    <dbReference type="NCBI Taxonomy" id="38488"/>
    <lineage>
        <taxon>Eukaryota</taxon>
        <taxon>Fungi</taxon>
        <taxon>Dikarya</taxon>
        <taxon>Ascomycota</taxon>
        <taxon>Pezizomycotina</taxon>
        <taxon>Leotiomycetes</taxon>
        <taxon>Helotiales</taxon>
        <taxon>Sclerotiniaceae</taxon>
        <taxon>Botryotinia</taxon>
    </lineage>
</organism>
<sequence length="82" mass="9537">MDVLVIVGKLCVEVFKVKDKKCLEKYYRILWDFLAEYDVKRAAFKVTLLIDLLLWDQGKGKGKSVVISDSCDEEDEENESFQ</sequence>
<protein>
    <submittedName>
        <fullName evidence="2">Uncharacterized protein</fullName>
    </submittedName>
</protein>
<dbReference type="Proteomes" id="UP000297299">
    <property type="component" value="Unassembled WGS sequence"/>
</dbReference>
<evidence type="ECO:0000256" key="1">
    <source>
        <dbReference type="SAM" id="MobiDB-lite"/>
    </source>
</evidence>
<dbReference type="AlphaFoldDB" id="A0A4Y8CJ25"/>
<reference evidence="2 3" key="1">
    <citation type="submission" date="2017-11" db="EMBL/GenBank/DDBJ databases">
        <title>Comparative genomics of Botrytis spp.</title>
        <authorList>
            <person name="Valero-Jimenez C.A."/>
            <person name="Tapia P."/>
            <person name="Veloso J."/>
            <person name="Silva-Moreno E."/>
            <person name="Staats M."/>
            <person name="Valdes J.H."/>
            <person name="Van Kan J.A.L."/>
        </authorList>
    </citation>
    <scope>NUCLEOTIDE SEQUENCE [LARGE SCALE GENOMIC DNA]</scope>
    <source>
        <strain evidence="2 3">MUCL2830</strain>
    </source>
</reference>
<gene>
    <name evidence="2" type="ORF">BOTCAL_0743g00010</name>
</gene>
<name>A0A4Y8CJ25_9HELO</name>
<dbReference type="EMBL" id="PHWZ01000739">
    <property type="protein sequence ID" value="TEY32170.1"/>
    <property type="molecule type" value="Genomic_DNA"/>
</dbReference>